<geneLocation type="plasmid" evidence="1 2">
    <name>pPP1</name>
</geneLocation>
<gene>
    <name evidence="1" type="ORF">PEPS_33580</name>
</gene>
<keyword evidence="2" id="KW-1185">Reference proteome</keyword>
<accession>A0ABM7VJC5</accession>
<dbReference type="Proteomes" id="UP001354989">
    <property type="component" value="Plasmid pPP1"/>
</dbReference>
<evidence type="ECO:0000313" key="2">
    <source>
        <dbReference type="Proteomes" id="UP001354989"/>
    </source>
</evidence>
<protein>
    <submittedName>
        <fullName evidence="1">Uncharacterized protein</fullName>
    </submittedName>
</protein>
<organism evidence="1 2">
    <name type="scientific">Persicobacter psychrovividus</name>
    <dbReference type="NCBI Taxonomy" id="387638"/>
    <lineage>
        <taxon>Bacteria</taxon>
        <taxon>Pseudomonadati</taxon>
        <taxon>Bacteroidota</taxon>
        <taxon>Cytophagia</taxon>
        <taxon>Cytophagales</taxon>
        <taxon>Persicobacteraceae</taxon>
        <taxon>Persicobacter</taxon>
    </lineage>
</organism>
<evidence type="ECO:0000313" key="1">
    <source>
        <dbReference type="EMBL" id="BDD01078.1"/>
    </source>
</evidence>
<sequence length="49" mass="5716">MFHSAVSQRSVHYFFAQVEGYVASLLMKNNSNHFQKPNLQEDARFLNTL</sequence>
<keyword evidence="1" id="KW-0614">Plasmid</keyword>
<name>A0ABM7VJC5_9BACT</name>
<proteinExistence type="predicted"/>
<reference evidence="1 2" key="1">
    <citation type="submission" date="2021-12" db="EMBL/GenBank/DDBJ databases">
        <title>Genome sequencing of bacteria with rrn-lacking chromosome and rrn-plasmid.</title>
        <authorList>
            <person name="Anda M."/>
            <person name="Iwasaki W."/>
        </authorList>
    </citation>
    <scope>NUCLEOTIDE SEQUENCE [LARGE SCALE GENOMIC DNA]</scope>
    <source>
        <strain evidence="1 2">NBRC 101262</strain>
        <plasmid evidence="1 2">pPP1</plasmid>
    </source>
</reference>
<dbReference type="EMBL" id="AP025293">
    <property type="protein sequence ID" value="BDD01078.1"/>
    <property type="molecule type" value="Genomic_DNA"/>
</dbReference>